<feature type="transmembrane region" description="Helical" evidence="2">
    <location>
        <begin position="37"/>
        <end position="57"/>
    </location>
</feature>
<evidence type="ECO:0000256" key="2">
    <source>
        <dbReference type="SAM" id="Phobius"/>
    </source>
</evidence>
<evidence type="ECO:0000313" key="4">
    <source>
        <dbReference type="Proteomes" id="UP000068382"/>
    </source>
</evidence>
<organism evidence="3 4">
    <name type="scientific">Tritonibacter horizontis</name>
    <dbReference type="NCBI Taxonomy" id="1768241"/>
    <lineage>
        <taxon>Bacteria</taxon>
        <taxon>Pseudomonadati</taxon>
        <taxon>Pseudomonadota</taxon>
        <taxon>Alphaproteobacteria</taxon>
        <taxon>Rhodobacterales</taxon>
        <taxon>Paracoccaceae</taxon>
        <taxon>Tritonibacter</taxon>
    </lineage>
</organism>
<sequence length="343" mass="37480">MTSDPSDTDTPAASKRPGLPLPDLDSSTRAPIGLAEVVALGLGVIWTLGIVALYVLAPETALSTEWNAPLVRVLAVLMPVLMLLVAAIALRSARIMQEETQRLHAAISSLRHMYLAHSQAAAVVSEPSMAKKLEEIAETARKTETVLATFQTIRRTPERLAIPSKAMEAVTEQGSLQLGTPAEALAPPLSNEHFIRALNFPETAEDEEGFVSLRLALKDRHTAQVIRAAQDVLTLLSQEGIYMDDLRPDRARPDIWRQFAHGARGRAVAALGGIRDRSSLALSSARMKQDPIFRDSAHHFLRRFDQMFTRFEAEASDADISALSDTRTARAFMLLGRVAGTFD</sequence>
<reference evidence="3 4" key="1">
    <citation type="submission" date="2015-12" db="EMBL/GenBank/DDBJ databases">
        <title>Genome sequence of the marine Rhodobacteraceae strain O3.65, Candidatus Tritonibacter horizontis.</title>
        <authorList>
            <person name="Poehlein A."/>
            <person name="Giebel H.A."/>
            <person name="Voget S."/>
            <person name="Brinkhoff T."/>
        </authorList>
    </citation>
    <scope>NUCLEOTIDE SEQUENCE [LARGE SCALE GENOMIC DNA]</scope>
    <source>
        <strain evidence="3 4">O3.65</strain>
    </source>
</reference>
<accession>A0A132BXY1</accession>
<proteinExistence type="predicted"/>
<dbReference type="Proteomes" id="UP000068382">
    <property type="component" value="Unassembled WGS sequence"/>
</dbReference>
<keyword evidence="2" id="KW-0472">Membrane</keyword>
<evidence type="ECO:0000256" key="1">
    <source>
        <dbReference type="SAM" id="MobiDB-lite"/>
    </source>
</evidence>
<keyword evidence="2" id="KW-0812">Transmembrane</keyword>
<dbReference type="OrthoDB" id="7833467at2"/>
<dbReference type="EMBL" id="LPUY01000061">
    <property type="protein sequence ID" value="KUP93036.1"/>
    <property type="molecule type" value="Genomic_DNA"/>
</dbReference>
<keyword evidence="4" id="KW-1185">Reference proteome</keyword>
<gene>
    <name evidence="3" type="ORF">TRIHO_20740</name>
</gene>
<feature type="transmembrane region" description="Helical" evidence="2">
    <location>
        <begin position="69"/>
        <end position="90"/>
    </location>
</feature>
<dbReference type="PATRIC" id="fig|1768241.3.peg.2180"/>
<name>A0A132BXY1_9RHOB</name>
<feature type="region of interest" description="Disordered" evidence="1">
    <location>
        <begin position="1"/>
        <end position="24"/>
    </location>
</feature>
<dbReference type="RefSeq" id="WP_068242875.1">
    <property type="nucleotide sequence ID" value="NZ_LPUY01000061.1"/>
</dbReference>
<protein>
    <submittedName>
        <fullName evidence="3">Uncharacterized protein</fullName>
    </submittedName>
</protein>
<evidence type="ECO:0000313" key="3">
    <source>
        <dbReference type="EMBL" id="KUP93036.1"/>
    </source>
</evidence>
<dbReference type="AlphaFoldDB" id="A0A132BXY1"/>
<feature type="compositionally biased region" description="Polar residues" evidence="1">
    <location>
        <begin position="1"/>
        <end position="11"/>
    </location>
</feature>
<comment type="caution">
    <text evidence="3">The sequence shown here is derived from an EMBL/GenBank/DDBJ whole genome shotgun (WGS) entry which is preliminary data.</text>
</comment>
<keyword evidence="2" id="KW-1133">Transmembrane helix</keyword>